<dbReference type="Pfam" id="PF06429">
    <property type="entry name" value="Flg_bbr_C"/>
    <property type="match status" value="1"/>
</dbReference>
<dbReference type="GO" id="GO:0009288">
    <property type="term" value="C:bacterial-type flagellum"/>
    <property type="evidence" value="ECO:0007669"/>
    <property type="project" value="TreeGrafter"/>
</dbReference>
<feature type="domain" description="Flagellar basal body rod protein N-terminal" evidence="2">
    <location>
        <begin position="5"/>
        <end position="35"/>
    </location>
</feature>
<dbReference type="AlphaFoldDB" id="A0A8J3B4Y1"/>
<keyword evidence="5" id="KW-0966">Cell projection</keyword>
<dbReference type="InterPro" id="IPR053967">
    <property type="entry name" value="LlgE_F_G-like_D1"/>
</dbReference>
<dbReference type="Proteomes" id="UP000637720">
    <property type="component" value="Unassembled WGS sequence"/>
</dbReference>
<keyword evidence="5" id="KW-0969">Cilium</keyword>
<gene>
    <name evidence="5" type="ORF">GCM10007043_07190</name>
</gene>
<name>A0A8J3B4Y1_9BACI</name>
<sequence>MIRGLYTAVSGMVAQERRYETLALNAANAQTPGYKVERPVQRAFPEMLLARTREIGSAAIPQRLAMGQAVIGPLTTGVYVQERIGDFRQGDLVETGSPLDLALYDDRLYLTLAEGGVPQKATLFFAVARPDGAVRYVRAGRFAVDADGYLATPSGSRVLDASGAPIRLYNPADPAQAAAYATGELRVDADGRVRLVDGRGQLVRGPGGQPLVDRLLGLVAAMDPHGMVREGDGHYRWEGDEDRLVPLDPATAAGARLREALRAQGGVRQGFYEASNLDPAQTMVDLMEALRAYEANQRVVQAYDQTLEKLFGEVGKV</sequence>
<accession>A0A8J3B4Y1</accession>
<keyword evidence="5" id="KW-0282">Flagellum</keyword>
<evidence type="ECO:0000313" key="5">
    <source>
        <dbReference type="EMBL" id="GGJ95948.1"/>
    </source>
</evidence>
<comment type="similarity">
    <text evidence="1">Belongs to the flagella basal body rod proteins family.</text>
</comment>
<evidence type="ECO:0000256" key="1">
    <source>
        <dbReference type="ARBA" id="ARBA00009677"/>
    </source>
</evidence>
<dbReference type="PANTHER" id="PTHR30435">
    <property type="entry name" value="FLAGELLAR PROTEIN"/>
    <property type="match status" value="1"/>
</dbReference>
<reference evidence="5" key="1">
    <citation type="journal article" date="2014" name="Int. J. Syst. Evol. Microbiol.">
        <title>Complete genome sequence of Corynebacterium casei LMG S-19264T (=DSM 44701T), isolated from a smear-ripened cheese.</title>
        <authorList>
            <consortium name="US DOE Joint Genome Institute (JGI-PGF)"/>
            <person name="Walter F."/>
            <person name="Albersmeier A."/>
            <person name="Kalinowski J."/>
            <person name="Ruckert C."/>
        </authorList>
    </citation>
    <scope>NUCLEOTIDE SEQUENCE</scope>
    <source>
        <strain evidence="5">JCM 14719</strain>
    </source>
</reference>
<dbReference type="Pfam" id="PF22692">
    <property type="entry name" value="LlgE_F_G_D1"/>
    <property type="match status" value="1"/>
</dbReference>
<evidence type="ECO:0000259" key="3">
    <source>
        <dbReference type="Pfam" id="PF06429"/>
    </source>
</evidence>
<dbReference type="GO" id="GO:0071978">
    <property type="term" value="P:bacterial-type flagellum-dependent swarming motility"/>
    <property type="evidence" value="ECO:0007669"/>
    <property type="project" value="TreeGrafter"/>
</dbReference>
<evidence type="ECO:0000313" key="6">
    <source>
        <dbReference type="Proteomes" id="UP000637720"/>
    </source>
</evidence>
<protein>
    <submittedName>
        <fullName evidence="5">Flagellar basal-body rod protein FlgF</fullName>
    </submittedName>
</protein>
<evidence type="ECO:0000259" key="4">
    <source>
        <dbReference type="Pfam" id="PF22692"/>
    </source>
</evidence>
<dbReference type="EMBL" id="BMOF01000009">
    <property type="protein sequence ID" value="GGJ95948.1"/>
    <property type="molecule type" value="Genomic_DNA"/>
</dbReference>
<dbReference type="InterPro" id="IPR001444">
    <property type="entry name" value="Flag_bb_rod_N"/>
</dbReference>
<dbReference type="InterPro" id="IPR037925">
    <property type="entry name" value="FlgE/F/G-like"/>
</dbReference>
<reference evidence="5" key="2">
    <citation type="submission" date="2020-09" db="EMBL/GenBank/DDBJ databases">
        <authorList>
            <person name="Sun Q."/>
            <person name="Ohkuma M."/>
        </authorList>
    </citation>
    <scope>NUCLEOTIDE SEQUENCE</scope>
    <source>
        <strain evidence="5">JCM 14719</strain>
    </source>
</reference>
<feature type="domain" description="Flagellar basal-body/hook protein C-terminal" evidence="3">
    <location>
        <begin position="268"/>
        <end position="310"/>
    </location>
</feature>
<proteinExistence type="inferred from homology"/>
<dbReference type="SUPFAM" id="SSF117143">
    <property type="entry name" value="Flagellar hook protein flgE"/>
    <property type="match status" value="1"/>
</dbReference>
<keyword evidence="6" id="KW-1185">Reference proteome</keyword>
<dbReference type="PANTHER" id="PTHR30435:SF19">
    <property type="entry name" value="FLAGELLAR BASAL-BODY ROD PROTEIN FLGG"/>
    <property type="match status" value="1"/>
</dbReference>
<evidence type="ECO:0000259" key="2">
    <source>
        <dbReference type="Pfam" id="PF00460"/>
    </source>
</evidence>
<dbReference type="InterPro" id="IPR010930">
    <property type="entry name" value="Flg_bb/hook_C_dom"/>
</dbReference>
<comment type="caution">
    <text evidence="5">The sequence shown here is derived from an EMBL/GenBank/DDBJ whole genome shotgun (WGS) entry which is preliminary data.</text>
</comment>
<organism evidence="5 6">
    <name type="scientific">Calditerricola satsumensis</name>
    <dbReference type="NCBI Taxonomy" id="373054"/>
    <lineage>
        <taxon>Bacteria</taxon>
        <taxon>Bacillati</taxon>
        <taxon>Bacillota</taxon>
        <taxon>Bacilli</taxon>
        <taxon>Bacillales</taxon>
        <taxon>Bacillaceae</taxon>
        <taxon>Calditerricola</taxon>
    </lineage>
</organism>
<feature type="domain" description="Flagellar hook protein FlgE/F/G-like D1" evidence="4">
    <location>
        <begin position="124"/>
        <end position="193"/>
    </location>
</feature>
<dbReference type="Pfam" id="PF00460">
    <property type="entry name" value="Flg_bb_rod"/>
    <property type="match status" value="1"/>
</dbReference>